<accession>A0A2S8BDN0</accession>
<evidence type="ECO:0000313" key="2">
    <source>
        <dbReference type="Proteomes" id="UP000238296"/>
    </source>
</evidence>
<gene>
    <name evidence="1" type="ORF">C1Y40_05094</name>
</gene>
<evidence type="ECO:0000313" key="1">
    <source>
        <dbReference type="EMBL" id="PQM44745.1"/>
    </source>
</evidence>
<dbReference type="AlphaFoldDB" id="A0A2S8BDN0"/>
<dbReference type="Proteomes" id="UP000238296">
    <property type="component" value="Unassembled WGS sequence"/>
</dbReference>
<protein>
    <submittedName>
        <fullName evidence="1">Uncharacterized protein</fullName>
    </submittedName>
</protein>
<name>A0A2S8BDN0_9MYCO</name>
<organism evidence="1 2">
    <name type="scientific">Mycobacterium talmoniae</name>
    <dbReference type="NCBI Taxonomy" id="1858794"/>
    <lineage>
        <taxon>Bacteria</taxon>
        <taxon>Bacillati</taxon>
        <taxon>Actinomycetota</taxon>
        <taxon>Actinomycetes</taxon>
        <taxon>Mycobacteriales</taxon>
        <taxon>Mycobacteriaceae</taxon>
        <taxon>Mycobacterium</taxon>
    </lineage>
</organism>
<comment type="caution">
    <text evidence="1">The sequence shown here is derived from an EMBL/GenBank/DDBJ whole genome shotgun (WGS) entry which is preliminary data.</text>
</comment>
<proteinExistence type="predicted"/>
<dbReference type="EMBL" id="PPEA01000721">
    <property type="protein sequence ID" value="PQM44745.1"/>
    <property type="molecule type" value="Genomic_DNA"/>
</dbReference>
<sequence>MPVYLQVESRLDQAAAAAAAREAVRLFTRAGEEASRGFGGAMGKAFGMLDTSRARAEIDALSTKWREAQVAEAEAARQMERSLAQVEVAQRRLNEVTAKYTADSSKAMAANIGVADANARAAKAARDHADAMVATEGAAPGWRAPPTRPAAR</sequence>
<reference evidence="1 2" key="1">
    <citation type="journal article" date="2017" name="Int. J. Syst. Evol. Microbiol.">
        <title>Mycobacterium talmoniae sp. nov., a slowly growing mycobacterium isolated from human respiratory samples.</title>
        <authorList>
            <person name="Davidson R.M."/>
            <person name="DeGroote M.A."/>
            <person name="Marola J.L."/>
            <person name="Buss S."/>
            <person name="Jones V."/>
            <person name="McNeil M.R."/>
            <person name="Freifeld A.G."/>
            <person name="Elaine Epperson L."/>
            <person name="Hasan N.A."/>
            <person name="Jackson M."/>
            <person name="Iwen P.C."/>
            <person name="Salfinger M."/>
            <person name="Strong M."/>
        </authorList>
    </citation>
    <scope>NUCLEOTIDE SEQUENCE [LARGE SCALE GENOMIC DNA]</scope>
    <source>
        <strain evidence="1 2">ATCC BAA-2683</strain>
    </source>
</reference>